<evidence type="ECO:0000256" key="1">
    <source>
        <dbReference type="SAM" id="Phobius"/>
    </source>
</evidence>
<dbReference type="GO" id="GO:0004523">
    <property type="term" value="F:RNA-DNA hybrid ribonuclease activity"/>
    <property type="evidence" value="ECO:0007669"/>
    <property type="project" value="InterPro"/>
</dbReference>
<dbReference type="EMBL" id="JAJFAZ020000001">
    <property type="protein sequence ID" value="KAI5347622.1"/>
    <property type="molecule type" value="Genomic_DNA"/>
</dbReference>
<organism evidence="3 4">
    <name type="scientific">Prunus dulcis</name>
    <name type="common">Almond</name>
    <name type="synonym">Amygdalus dulcis</name>
    <dbReference type="NCBI Taxonomy" id="3755"/>
    <lineage>
        <taxon>Eukaryota</taxon>
        <taxon>Viridiplantae</taxon>
        <taxon>Streptophyta</taxon>
        <taxon>Embryophyta</taxon>
        <taxon>Tracheophyta</taxon>
        <taxon>Spermatophyta</taxon>
        <taxon>Magnoliopsida</taxon>
        <taxon>eudicotyledons</taxon>
        <taxon>Gunneridae</taxon>
        <taxon>Pentapetalae</taxon>
        <taxon>rosids</taxon>
        <taxon>fabids</taxon>
        <taxon>Rosales</taxon>
        <taxon>Rosaceae</taxon>
        <taxon>Amygdaloideae</taxon>
        <taxon>Amygdaleae</taxon>
        <taxon>Prunus</taxon>
    </lineage>
</organism>
<reference evidence="3 4" key="1">
    <citation type="journal article" date="2022" name="G3 (Bethesda)">
        <title>Whole-genome sequence and methylome profiling of the almond [Prunus dulcis (Mill.) D.A. Webb] cultivar 'Nonpareil'.</title>
        <authorList>
            <person name="D'Amico-Willman K.M."/>
            <person name="Ouma W.Z."/>
            <person name="Meulia T."/>
            <person name="Sideli G.M."/>
            <person name="Gradziel T.M."/>
            <person name="Fresnedo-Ramirez J."/>
        </authorList>
    </citation>
    <scope>NUCLEOTIDE SEQUENCE [LARGE SCALE GENOMIC DNA]</scope>
    <source>
        <strain evidence="3">Clone GOH B32 T37-40</strain>
    </source>
</reference>
<keyword evidence="1" id="KW-1133">Transmembrane helix</keyword>
<keyword evidence="1" id="KW-0472">Membrane</keyword>
<keyword evidence="1" id="KW-0812">Transmembrane</keyword>
<dbReference type="InterPro" id="IPR002156">
    <property type="entry name" value="RNaseH_domain"/>
</dbReference>
<keyword evidence="4" id="KW-1185">Reference proteome</keyword>
<accession>A0AAD4WSD0</accession>
<dbReference type="Proteomes" id="UP001054821">
    <property type="component" value="Chromosome 1"/>
</dbReference>
<gene>
    <name evidence="3" type="ORF">L3X38_000509</name>
</gene>
<dbReference type="PROSITE" id="PS51257">
    <property type="entry name" value="PROKAR_LIPOPROTEIN"/>
    <property type="match status" value="1"/>
</dbReference>
<evidence type="ECO:0000259" key="2">
    <source>
        <dbReference type="Pfam" id="PF13456"/>
    </source>
</evidence>
<name>A0AAD4WSD0_PRUDU</name>
<protein>
    <recommendedName>
        <fullName evidence="2">RNase H type-1 domain-containing protein</fullName>
    </recommendedName>
</protein>
<dbReference type="Pfam" id="PF13456">
    <property type="entry name" value="RVT_3"/>
    <property type="match status" value="1"/>
</dbReference>
<feature type="transmembrane region" description="Helical" evidence="1">
    <location>
        <begin position="6"/>
        <end position="31"/>
    </location>
</feature>
<evidence type="ECO:0000313" key="3">
    <source>
        <dbReference type="EMBL" id="KAI5347622.1"/>
    </source>
</evidence>
<dbReference type="GO" id="GO:0003676">
    <property type="term" value="F:nucleic acid binding"/>
    <property type="evidence" value="ECO:0007669"/>
    <property type="project" value="InterPro"/>
</dbReference>
<evidence type="ECO:0000313" key="4">
    <source>
        <dbReference type="Proteomes" id="UP001054821"/>
    </source>
</evidence>
<comment type="caution">
    <text evidence="3">The sequence shown here is derived from an EMBL/GenBank/DDBJ whole genome shotgun (WGS) entry which is preliminary data.</text>
</comment>
<dbReference type="AlphaFoldDB" id="A0AAD4WSD0"/>
<feature type="domain" description="RNase H type-1" evidence="2">
    <location>
        <begin position="31"/>
        <end position="74"/>
    </location>
</feature>
<proteinExistence type="predicted"/>
<sequence>MKVVVYTDAAISLCSLVSFGCSLVPFACSLVTRRSHRLFNLIHSCKAMLLRDCECSISHIYREQNIAADHMAHMGQSSNLGYHVVDLSPPIVSLLANDSVKMTTARLVPV</sequence>